<feature type="transmembrane region" description="Helical" evidence="7">
    <location>
        <begin position="376"/>
        <end position="395"/>
    </location>
</feature>
<dbReference type="SUPFAM" id="SSF103473">
    <property type="entry name" value="MFS general substrate transporter"/>
    <property type="match status" value="1"/>
</dbReference>
<dbReference type="RefSeq" id="WP_092452790.1">
    <property type="nucleotide sequence ID" value="NZ_BKAC01000027.1"/>
</dbReference>
<dbReference type="PANTHER" id="PTHR23513:SF6">
    <property type="entry name" value="MAJOR FACILITATOR SUPERFAMILY ASSOCIATED DOMAIN-CONTAINING PROTEIN"/>
    <property type="match status" value="1"/>
</dbReference>
<reference evidence="9 11" key="1">
    <citation type="submission" date="2016-10" db="EMBL/GenBank/DDBJ databases">
        <authorList>
            <person name="Varghese N."/>
            <person name="Submissions S."/>
        </authorList>
    </citation>
    <scope>NUCLEOTIDE SEQUENCE [LARGE SCALE GENOMIC DNA]</scope>
    <source>
        <strain evidence="9 11">GMCC 1.11211</strain>
    </source>
</reference>
<feature type="transmembrane region" description="Helical" evidence="7">
    <location>
        <begin position="41"/>
        <end position="63"/>
    </location>
</feature>
<reference evidence="10 12" key="2">
    <citation type="submission" date="2019-03" db="EMBL/GenBank/DDBJ databases">
        <title>Genomics of glacier-inhabiting Cryobacterium strains.</title>
        <authorList>
            <person name="Liu Q."/>
            <person name="Xin Y.-H."/>
        </authorList>
    </citation>
    <scope>NUCLEOTIDE SEQUENCE [LARGE SCALE GENOMIC DNA]</scope>
    <source>
        <strain evidence="10 12">Hh34</strain>
    </source>
</reference>
<keyword evidence="11" id="KW-1185">Reference proteome</keyword>
<keyword evidence="3" id="KW-1003">Cell membrane</keyword>
<comment type="subcellular location">
    <subcellularLocation>
        <location evidence="1">Cell membrane</location>
        <topology evidence="1">Multi-pass membrane protein</topology>
    </subcellularLocation>
</comment>
<evidence type="ECO:0000313" key="11">
    <source>
        <dbReference type="Proteomes" id="UP000199681"/>
    </source>
</evidence>
<feature type="transmembrane region" description="Helical" evidence="7">
    <location>
        <begin position="286"/>
        <end position="305"/>
    </location>
</feature>
<dbReference type="InterPro" id="IPR036259">
    <property type="entry name" value="MFS_trans_sf"/>
</dbReference>
<evidence type="ECO:0000256" key="2">
    <source>
        <dbReference type="ARBA" id="ARBA00022448"/>
    </source>
</evidence>
<evidence type="ECO:0000256" key="1">
    <source>
        <dbReference type="ARBA" id="ARBA00004651"/>
    </source>
</evidence>
<feature type="transmembrane region" description="Helical" evidence="7">
    <location>
        <begin position="257"/>
        <end position="279"/>
    </location>
</feature>
<evidence type="ECO:0000256" key="4">
    <source>
        <dbReference type="ARBA" id="ARBA00022692"/>
    </source>
</evidence>
<evidence type="ECO:0000313" key="10">
    <source>
        <dbReference type="EMBL" id="TFB82452.1"/>
    </source>
</evidence>
<evidence type="ECO:0000256" key="3">
    <source>
        <dbReference type="ARBA" id="ARBA00022475"/>
    </source>
</evidence>
<feature type="domain" description="Major facilitator superfamily (MFS) profile" evidence="8">
    <location>
        <begin position="9"/>
        <end position="399"/>
    </location>
</feature>
<gene>
    <name evidence="10" type="ORF">E3O11_15230</name>
    <name evidence="9" type="ORF">SAMN05216274_12347</name>
</gene>
<sequence length="406" mass="42071">MKRPPLGGKFATLLTATGIGNLADGLLLTGAPLLAASLTRSPLLVSLVTAMASLPWLIFALHAGALADRRDRKKIIVALAWTRAALLLSAAIAAVAGVAPLPLLYVVVFLAGISEVFSDVSSQSLIPLVVTRAQLTSANSRLTAVQNAANSFLAAPLAGVLIGFGAFCVFGIAGFLFTLSALVLIRLRGSFRADRPEKTTVRADIAQGISFLVHHRLLRSVAVLSGTLNLAFTAYFSIFVLWASGPGSEIELTPPEYGVLLVTLAVGSVMGAFLAEFLVLRLGETMLILGGPSAISLLLLVPWIVPYVQAVAPTFVLLAICLGATNVALVSMRQRLIPPELLGRVNSSYRLIGMGTVPLGALVGGAIGSATNLETVFVSAVVIALSGVLAAAASVSPRRILAAEIP</sequence>
<dbReference type="GO" id="GO:0005886">
    <property type="term" value="C:plasma membrane"/>
    <property type="evidence" value="ECO:0007669"/>
    <property type="project" value="UniProtKB-SubCell"/>
</dbReference>
<dbReference type="Proteomes" id="UP000199681">
    <property type="component" value="Unassembled WGS sequence"/>
</dbReference>
<accession>A0A1I3E871</accession>
<protein>
    <submittedName>
        <fullName evidence="10">MFS transporter</fullName>
    </submittedName>
    <submittedName>
        <fullName evidence="9">MFS-type transporter involved in bile tolerance, Atg22 family</fullName>
    </submittedName>
</protein>
<keyword evidence="6 7" id="KW-0472">Membrane</keyword>
<feature type="transmembrane region" description="Helical" evidence="7">
    <location>
        <begin position="221"/>
        <end position="245"/>
    </location>
</feature>
<feature type="transmembrane region" description="Helical" evidence="7">
    <location>
        <begin position="84"/>
        <end position="113"/>
    </location>
</feature>
<dbReference type="Gene3D" id="1.20.1250.20">
    <property type="entry name" value="MFS general substrate transporter like domains"/>
    <property type="match status" value="1"/>
</dbReference>
<dbReference type="InterPro" id="IPR020846">
    <property type="entry name" value="MFS_dom"/>
</dbReference>
<feature type="transmembrane region" description="Helical" evidence="7">
    <location>
        <begin position="351"/>
        <end position="370"/>
    </location>
</feature>
<evidence type="ECO:0000256" key="6">
    <source>
        <dbReference type="ARBA" id="ARBA00023136"/>
    </source>
</evidence>
<name>A0A1I3E871_9MICO</name>
<dbReference type="AlphaFoldDB" id="A0A1I3E871"/>
<dbReference type="CDD" id="cd06173">
    <property type="entry name" value="MFS_MefA_like"/>
    <property type="match status" value="1"/>
</dbReference>
<feature type="transmembrane region" description="Helical" evidence="7">
    <location>
        <begin position="160"/>
        <end position="185"/>
    </location>
</feature>
<dbReference type="PANTHER" id="PTHR23513">
    <property type="entry name" value="INTEGRAL MEMBRANE EFFLUX PROTEIN-RELATED"/>
    <property type="match status" value="1"/>
</dbReference>
<organism evidence="10 12">
    <name type="scientific">Cryobacterium levicorallinum</name>
    <dbReference type="NCBI Taxonomy" id="995038"/>
    <lineage>
        <taxon>Bacteria</taxon>
        <taxon>Bacillati</taxon>
        <taxon>Actinomycetota</taxon>
        <taxon>Actinomycetes</taxon>
        <taxon>Micrococcales</taxon>
        <taxon>Microbacteriaceae</taxon>
        <taxon>Cryobacterium</taxon>
    </lineage>
</organism>
<evidence type="ECO:0000313" key="12">
    <source>
        <dbReference type="Proteomes" id="UP000297963"/>
    </source>
</evidence>
<evidence type="ECO:0000256" key="5">
    <source>
        <dbReference type="ARBA" id="ARBA00022989"/>
    </source>
</evidence>
<keyword evidence="4 7" id="KW-0812">Transmembrane</keyword>
<evidence type="ECO:0000256" key="7">
    <source>
        <dbReference type="SAM" id="Phobius"/>
    </source>
</evidence>
<proteinExistence type="predicted"/>
<dbReference type="InterPro" id="IPR010290">
    <property type="entry name" value="TM_effector"/>
</dbReference>
<feature type="transmembrane region" description="Helical" evidence="7">
    <location>
        <begin position="311"/>
        <end position="330"/>
    </location>
</feature>
<dbReference type="Pfam" id="PF05977">
    <property type="entry name" value="MFS_3"/>
    <property type="match status" value="1"/>
</dbReference>
<keyword evidence="5 7" id="KW-1133">Transmembrane helix</keyword>
<dbReference type="PROSITE" id="PS50850">
    <property type="entry name" value="MFS"/>
    <property type="match status" value="1"/>
</dbReference>
<dbReference type="GO" id="GO:0022857">
    <property type="term" value="F:transmembrane transporter activity"/>
    <property type="evidence" value="ECO:0007669"/>
    <property type="project" value="InterPro"/>
</dbReference>
<evidence type="ECO:0000313" key="9">
    <source>
        <dbReference type="EMBL" id="SFH95182.1"/>
    </source>
</evidence>
<comment type="caution">
    <text evidence="10">The sequence shown here is derived from an EMBL/GenBank/DDBJ whole genome shotgun (WGS) entry which is preliminary data.</text>
</comment>
<dbReference type="EMBL" id="FOPW01000023">
    <property type="protein sequence ID" value="SFH95182.1"/>
    <property type="molecule type" value="Genomic_DNA"/>
</dbReference>
<dbReference type="EMBL" id="SOFE01000025">
    <property type="protein sequence ID" value="TFB82452.1"/>
    <property type="molecule type" value="Genomic_DNA"/>
</dbReference>
<evidence type="ECO:0000259" key="8">
    <source>
        <dbReference type="PROSITE" id="PS50850"/>
    </source>
</evidence>
<keyword evidence="2" id="KW-0813">Transport</keyword>
<dbReference type="Proteomes" id="UP000297963">
    <property type="component" value="Unassembled WGS sequence"/>
</dbReference>